<feature type="transmembrane region" description="Helical" evidence="2">
    <location>
        <begin position="146"/>
        <end position="165"/>
    </location>
</feature>
<evidence type="ECO:0000256" key="1">
    <source>
        <dbReference type="SAM" id="MobiDB-lite"/>
    </source>
</evidence>
<dbReference type="InterPro" id="IPR000595">
    <property type="entry name" value="cNMP-bd_dom"/>
</dbReference>
<dbReference type="GO" id="GO:0042391">
    <property type="term" value="P:regulation of membrane potential"/>
    <property type="evidence" value="ECO:0007669"/>
    <property type="project" value="TreeGrafter"/>
</dbReference>
<keyword evidence="2" id="KW-0472">Membrane</keyword>
<dbReference type="GO" id="GO:0005249">
    <property type="term" value="F:voltage-gated potassium channel activity"/>
    <property type="evidence" value="ECO:0007669"/>
    <property type="project" value="TreeGrafter"/>
</dbReference>
<feature type="transmembrane region" description="Helical" evidence="2">
    <location>
        <begin position="220"/>
        <end position="237"/>
    </location>
</feature>
<dbReference type="PANTHER" id="PTHR10217:SF435">
    <property type="entry name" value="POTASSIUM VOLTAGE-GATED CHANNEL PROTEIN EAG"/>
    <property type="match status" value="1"/>
</dbReference>
<organism evidence="4 5">
    <name type="scientific">Paramecium sonneborni</name>
    <dbReference type="NCBI Taxonomy" id="65129"/>
    <lineage>
        <taxon>Eukaryota</taxon>
        <taxon>Sar</taxon>
        <taxon>Alveolata</taxon>
        <taxon>Ciliophora</taxon>
        <taxon>Intramacronucleata</taxon>
        <taxon>Oligohymenophorea</taxon>
        <taxon>Peniculida</taxon>
        <taxon>Parameciidae</taxon>
        <taxon>Paramecium</taxon>
    </lineage>
</organism>
<feature type="transmembrane region" description="Helical" evidence="2">
    <location>
        <begin position="177"/>
        <end position="200"/>
    </location>
</feature>
<keyword evidence="5" id="KW-1185">Reference proteome</keyword>
<sequence length="855" mass="101669">MIQEIKTPKEQTPFISEYDEKDRPLRKNKSTRHFFSDQNKSPSEKQERKLVYAKRFLNVLKKRVEDKSLISNELIDYVGDKAAQKQKNGFNLNIKLLSTHLEMEIKMKFKEKMKQLIASSFGTLILWIQRIELFKPESPVKVIWDFASLISRLYFLFLIPLDVVWNKYSFMFDIYNIQSFVFLLILLGDLLVGLNTSYYTEGILVTDRKKIVKHNFLKCYGLEWMSTIQIMIYFILTQNDEINDKIKDYRINLTLITFLVHYSTIQECLIYYEEGLNLNKKASSILELIKLVGILFFIVHFFSCFWFYIGEYSHQMYGTSWMEKIVDENWTVQYVHSMYFSAVTIFTVGYGDVTPQSNIEKIVCCLFIVCASLQLPYSINTVGMIVQQITEYGEDKRKRLRIINSFMQKKQITFNLQNEIRQYLNYFWQLNKESDAQDVNMIINQLAESLRNKLVQESNAIILNQCALFRYRFTSAFKAELIKSLKRKIMPPETMVAQKSQLIYIEQGEIDLYGDKMCNLKLSSFSQGSTLGLISFLLGNEKSETYKTHGFSLVMTLSQKKFFQILQKYPADYEIYCQIKDYLIFNGSETSIFPRRCYVCQNNQHYSKDCPTVHYVPDREKLIKQLTIDQQQSRAIFQRRLRKIGRFKKIKEQLEKNAFIIQQQNIDILKIYDLPEKIEENIRINSLDGYKNIKKGFNQNKALKMKFQKFVRKVVLINKSYPHFITNVCQQFRSCTNYFSTISQLRQMQIRYDYLKQIAGIDLHLLEILDFYIKKNMQNPFINNLEFDQPKNFIHYNPKYNFNNVKVNMDKNKMRIVTQFLYYVFYPAQIIRQVRATKCTVDLITYKRRNNIIKK</sequence>
<dbReference type="OrthoDB" id="415460at2759"/>
<accession>A0A8S1P0L8</accession>
<evidence type="ECO:0000313" key="4">
    <source>
        <dbReference type="EMBL" id="CAD8095943.1"/>
    </source>
</evidence>
<name>A0A8S1P0L8_9CILI</name>
<dbReference type="Proteomes" id="UP000692954">
    <property type="component" value="Unassembled WGS sequence"/>
</dbReference>
<dbReference type="Pfam" id="PF07885">
    <property type="entry name" value="Ion_trans_2"/>
    <property type="match status" value="1"/>
</dbReference>
<evidence type="ECO:0000256" key="2">
    <source>
        <dbReference type="SAM" id="Phobius"/>
    </source>
</evidence>
<feature type="domain" description="Cyclic nucleotide-binding" evidence="3">
    <location>
        <begin position="500"/>
        <end position="566"/>
    </location>
</feature>
<evidence type="ECO:0000313" key="5">
    <source>
        <dbReference type="Proteomes" id="UP000692954"/>
    </source>
</evidence>
<gene>
    <name evidence="4" type="ORF">PSON_ATCC_30995.1.T0650178</name>
</gene>
<evidence type="ECO:0000259" key="3">
    <source>
        <dbReference type="PROSITE" id="PS50042"/>
    </source>
</evidence>
<dbReference type="PROSITE" id="PS50042">
    <property type="entry name" value="CNMP_BINDING_3"/>
    <property type="match status" value="1"/>
</dbReference>
<proteinExistence type="predicted"/>
<dbReference type="GO" id="GO:0005886">
    <property type="term" value="C:plasma membrane"/>
    <property type="evidence" value="ECO:0007669"/>
    <property type="project" value="TreeGrafter"/>
</dbReference>
<keyword evidence="2" id="KW-0812">Transmembrane</keyword>
<feature type="region of interest" description="Disordered" evidence="1">
    <location>
        <begin position="1"/>
        <end position="46"/>
    </location>
</feature>
<feature type="transmembrane region" description="Helical" evidence="2">
    <location>
        <begin position="330"/>
        <end position="350"/>
    </location>
</feature>
<keyword evidence="2" id="KW-1133">Transmembrane helix</keyword>
<feature type="transmembrane region" description="Helical" evidence="2">
    <location>
        <begin position="116"/>
        <end position="134"/>
    </location>
</feature>
<reference evidence="4" key="1">
    <citation type="submission" date="2021-01" db="EMBL/GenBank/DDBJ databases">
        <authorList>
            <consortium name="Genoscope - CEA"/>
            <person name="William W."/>
        </authorList>
    </citation>
    <scope>NUCLEOTIDE SEQUENCE</scope>
</reference>
<dbReference type="PANTHER" id="PTHR10217">
    <property type="entry name" value="VOLTAGE AND LIGAND GATED POTASSIUM CHANNEL"/>
    <property type="match status" value="1"/>
</dbReference>
<dbReference type="AlphaFoldDB" id="A0A8S1P0L8"/>
<feature type="transmembrane region" description="Helical" evidence="2">
    <location>
        <begin position="362"/>
        <end position="379"/>
    </location>
</feature>
<dbReference type="InterPro" id="IPR013099">
    <property type="entry name" value="K_chnl_dom"/>
</dbReference>
<comment type="caution">
    <text evidence="4">The sequence shown here is derived from an EMBL/GenBank/DDBJ whole genome shotgun (WGS) entry which is preliminary data.</text>
</comment>
<protein>
    <recommendedName>
        <fullName evidence="3">Cyclic nucleotide-binding domain-containing protein</fullName>
    </recommendedName>
</protein>
<feature type="transmembrane region" description="Helical" evidence="2">
    <location>
        <begin position="288"/>
        <end position="310"/>
    </location>
</feature>
<dbReference type="InterPro" id="IPR050818">
    <property type="entry name" value="KCNH_animal-type"/>
</dbReference>
<dbReference type="EMBL" id="CAJJDN010000065">
    <property type="protein sequence ID" value="CAD8095943.1"/>
    <property type="molecule type" value="Genomic_DNA"/>
</dbReference>